<reference evidence="1 2" key="1">
    <citation type="submission" date="2017-12" db="EMBL/GenBank/DDBJ databases">
        <title>Sequencing, de novo assembly and annotation of complete genome of a new Thraustochytrid species, strain FCC1311.</title>
        <authorList>
            <person name="Sedici K."/>
            <person name="Godart F."/>
            <person name="Aiese Cigliano R."/>
            <person name="Sanseverino W."/>
            <person name="Barakat M."/>
            <person name="Ortet P."/>
            <person name="Marechal E."/>
            <person name="Cagnac O."/>
            <person name="Amato A."/>
        </authorList>
    </citation>
    <scope>NUCLEOTIDE SEQUENCE [LARGE SCALE GENOMIC DNA]</scope>
</reference>
<evidence type="ECO:0000313" key="2">
    <source>
        <dbReference type="Proteomes" id="UP000241890"/>
    </source>
</evidence>
<accession>A0A2R5GS89</accession>
<dbReference type="AlphaFoldDB" id="A0A2R5GS89"/>
<dbReference type="InParanoid" id="A0A2R5GS89"/>
<dbReference type="Proteomes" id="UP000241890">
    <property type="component" value="Unassembled WGS sequence"/>
</dbReference>
<proteinExistence type="predicted"/>
<organism evidence="1 2">
    <name type="scientific">Hondaea fermentalgiana</name>
    <dbReference type="NCBI Taxonomy" id="2315210"/>
    <lineage>
        <taxon>Eukaryota</taxon>
        <taxon>Sar</taxon>
        <taxon>Stramenopiles</taxon>
        <taxon>Bigyra</taxon>
        <taxon>Labyrinthulomycetes</taxon>
        <taxon>Thraustochytrida</taxon>
        <taxon>Thraustochytriidae</taxon>
        <taxon>Hondaea</taxon>
    </lineage>
</organism>
<keyword evidence="2" id="KW-1185">Reference proteome</keyword>
<gene>
    <name evidence="1" type="ORF">FCC1311_074422</name>
</gene>
<dbReference type="EMBL" id="BEYU01000093">
    <property type="protein sequence ID" value="GBG31221.1"/>
    <property type="molecule type" value="Genomic_DNA"/>
</dbReference>
<protein>
    <submittedName>
        <fullName evidence="1">Uncharacterized protein</fullName>
    </submittedName>
</protein>
<name>A0A2R5GS89_9STRA</name>
<evidence type="ECO:0000313" key="1">
    <source>
        <dbReference type="EMBL" id="GBG31221.1"/>
    </source>
</evidence>
<sequence>MVDSTGGSKVVMEVVGDVGDVGDVGNAKEKSSLGGILRRRVPEEDAVQSLRAEPALEVVATLQEKATLQTSFLLAKQKQVYLAGREAAKRAEDADIAHYVAVDKFSRECAAFNDVGPLLEDVQRACDLVRATVVQCAQLDELLCERLGESPAPALTFPALTSATAGSS</sequence>
<comment type="caution">
    <text evidence="1">The sequence shown here is derived from an EMBL/GenBank/DDBJ whole genome shotgun (WGS) entry which is preliminary data.</text>
</comment>